<reference evidence="2" key="1">
    <citation type="journal article" date="2019" name="Int. J. Syst. Evol. Microbiol.">
        <title>The Global Catalogue of Microorganisms (GCM) 10K type strain sequencing project: providing services to taxonomists for standard genome sequencing and annotation.</title>
        <authorList>
            <consortium name="The Broad Institute Genomics Platform"/>
            <consortium name="The Broad Institute Genome Sequencing Center for Infectious Disease"/>
            <person name="Wu L."/>
            <person name="Ma J."/>
        </authorList>
    </citation>
    <scope>NUCLEOTIDE SEQUENCE [LARGE SCALE GENOMIC DNA]</scope>
    <source>
        <strain evidence="2">CGMCC 1.12931</strain>
    </source>
</reference>
<dbReference type="RefSeq" id="WP_229731833.1">
    <property type="nucleotide sequence ID" value="NZ_BMGM01000006.1"/>
</dbReference>
<evidence type="ECO:0000313" key="2">
    <source>
        <dbReference type="Proteomes" id="UP000599179"/>
    </source>
</evidence>
<dbReference type="EMBL" id="BMGM01000006">
    <property type="protein sequence ID" value="GGE35725.1"/>
    <property type="molecule type" value="Genomic_DNA"/>
</dbReference>
<organism evidence="1 2">
    <name type="scientific">Psychroflexus planctonicus</name>
    <dbReference type="NCBI Taxonomy" id="1526575"/>
    <lineage>
        <taxon>Bacteria</taxon>
        <taxon>Pseudomonadati</taxon>
        <taxon>Bacteroidota</taxon>
        <taxon>Flavobacteriia</taxon>
        <taxon>Flavobacteriales</taxon>
        <taxon>Flavobacteriaceae</taxon>
        <taxon>Psychroflexus</taxon>
    </lineage>
</organism>
<name>A0ABQ1SFH8_9FLAO</name>
<dbReference type="Proteomes" id="UP000599179">
    <property type="component" value="Unassembled WGS sequence"/>
</dbReference>
<comment type="caution">
    <text evidence="1">The sequence shown here is derived from an EMBL/GenBank/DDBJ whole genome shotgun (WGS) entry which is preliminary data.</text>
</comment>
<evidence type="ECO:0008006" key="3">
    <source>
        <dbReference type="Google" id="ProtNLM"/>
    </source>
</evidence>
<evidence type="ECO:0000313" key="1">
    <source>
        <dbReference type="EMBL" id="GGE35725.1"/>
    </source>
</evidence>
<proteinExistence type="predicted"/>
<accession>A0ABQ1SFH8</accession>
<protein>
    <recommendedName>
        <fullName evidence="3">3-oxoacyl-ACP synthase</fullName>
    </recommendedName>
</protein>
<sequence>MKNDLDLGLKQKAKAACLGKLQVRMQVCHNQLNEIQADLANESKSSAGDKYETGRAMLQIEREKLGKQLAELEQLEQVLFSISTEQKLHKIQLGSFVKTTQHNYFISVSLGEIKLDDISFYAISKQTPIAQELLGKVEGDKISFRNTSFEIQHIV</sequence>
<gene>
    <name evidence="1" type="ORF">GCM10010832_14860</name>
</gene>
<keyword evidence="2" id="KW-1185">Reference proteome</keyword>